<evidence type="ECO:0000256" key="8">
    <source>
        <dbReference type="ARBA" id="ARBA00023004"/>
    </source>
</evidence>
<dbReference type="EMBL" id="JAVYJV010000010">
    <property type="protein sequence ID" value="KAK4360648.1"/>
    <property type="molecule type" value="Genomic_DNA"/>
</dbReference>
<dbReference type="Proteomes" id="UP001291623">
    <property type="component" value="Unassembled WGS sequence"/>
</dbReference>
<keyword evidence="7" id="KW-0560">Oxidoreductase</keyword>
<dbReference type="InterPro" id="IPR036396">
    <property type="entry name" value="Cyt_P450_sf"/>
</dbReference>
<comment type="subcellular location">
    <subcellularLocation>
        <location evidence="2">Membrane</location>
    </subcellularLocation>
</comment>
<dbReference type="Gene3D" id="1.10.630.10">
    <property type="entry name" value="Cytochrome P450"/>
    <property type="match status" value="1"/>
</dbReference>
<evidence type="ECO:0000256" key="10">
    <source>
        <dbReference type="ARBA" id="ARBA00023136"/>
    </source>
</evidence>
<evidence type="ECO:0000256" key="1">
    <source>
        <dbReference type="ARBA" id="ARBA00001971"/>
    </source>
</evidence>
<dbReference type="Pfam" id="PF00067">
    <property type="entry name" value="p450"/>
    <property type="match status" value="1"/>
</dbReference>
<reference evidence="11" key="1">
    <citation type="submission" date="2023-12" db="EMBL/GenBank/DDBJ databases">
        <title>Genome assembly of Anisodus tanguticus.</title>
        <authorList>
            <person name="Wang Y.-J."/>
        </authorList>
    </citation>
    <scope>NUCLEOTIDE SEQUENCE</scope>
    <source>
        <strain evidence="11">KB-2021</strain>
        <tissue evidence="11">Leaf</tissue>
    </source>
</reference>
<keyword evidence="9" id="KW-0503">Monooxygenase</keyword>
<dbReference type="GO" id="GO:0005506">
    <property type="term" value="F:iron ion binding"/>
    <property type="evidence" value="ECO:0007669"/>
    <property type="project" value="InterPro"/>
</dbReference>
<dbReference type="PRINTS" id="PR00463">
    <property type="entry name" value="EP450I"/>
</dbReference>
<dbReference type="SUPFAM" id="SSF48264">
    <property type="entry name" value="Cytochrome P450"/>
    <property type="match status" value="1"/>
</dbReference>
<dbReference type="InterPro" id="IPR001128">
    <property type="entry name" value="Cyt_P450"/>
</dbReference>
<evidence type="ECO:0000256" key="9">
    <source>
        <dbReference type="ARBA" id="ARBA00023033"/>
    </source>
</evidence>
<organism evidence="11 12">
    <name type="scientific">Anisodus tanguticus</name>
    <dbReference type="NCBI Taxonomy" id="243964"/>
    <lineage>
        <taxon>Eukaryota</taxon>
        <taxon>Viridiplantae</taxon>
        <taxon>Streptophyta</taxon>
        <taxon>Embryophyta</taxon>
        <taxon>Tracheophyta</taxon>
        <taxon>Spermatophyta</taxon>
        <taxon>Magnoliopsida</taxon>
        <taxon>eudicotyledons</taxon>
        <taxon>Gunneridae</taxon>
        <taxon>Pentapetalae</taxon>
        <taxon>asterids</taxon>
        <taxon>lamiids</taxon>
        <taxon>Solanales</taxon>
        <taxon>Solanaceae</taxon>
        <taxon>Solanoideae</taxon>
        <taxon>Hyoscyameae</taxon>
        <taxon>Anisodus</taxon>
    </lineage>
</organism>
<dbReference type="PANTHER" id="PTHR47947">
    <property type="entry name" value="CYTOCHROME P450 82C3-RELATED"/>
    <property type="match status" value="1"/>
</dbReference>
<comment type="cofactor">
    <cofactor evidence="1">
        <name>heme</name>
        <dbReference type="ChEBI" id="CHEBI:30413"/>
    </cofactor>
</comment>
<evidence type="ECO:0008006" key="13">
    <source>
        <dbReference type="Google" id="ProtNLM"/>
    </source>
</evidence>
<dbReference type="AlphaFoldDB" id="A0AAE1S0U7"/>
<comment type="caution">
    <text evidence="11">The sequence shown here is derived from an EMBL/GenBank/DDBJ whole genome shotgun (WGS) entry which is preliminary data.</text>
</comment>
<evidence type="ECO:0000256" key="2">
    <source>
        <dbReference type="ARBA" id="ARBA00004370"/>
    </source>
</evidence>
<dbReference type="GO" id="GO:0016020">
    <property type="term" value="C:membrane"/>
    <property type="evidence" value="ECO:0007669"/>
    <property type="project" value="UniProtKB-SubCell"/>
</dbReference>
<name>A0AAE1S0U7_9SOLA</name>
<keyword evidence="4" id="KW-0812">Transmembrane</keyword>
<evidence type="ECO:0000256" key="7">
    <source>
        <dbReference type="ARBA" id="ARBA00023002"/>
    </source>
</evidence>
<keyword evidence="8" id="KW-0408">Iron</keyword>
<keyword evidence="6" id="KW-1133">Transmembrane helix</keyword>
<accession>A0AAE1S0U7</accession>
<evidence type="ECO:0000256" key="3">
    <source>
        <dbReference type="ARBA" id="ARBA00022617"/>
    </source>
</evidence>
<evidence type="ECO:0000313" key="12">
    <source>
        <dbReference type="Proteomes" id="UP001291623"/>
    </source>
</evidence>
<dbReference type="InterPro" id="IPR002401">
    <property type="entry name" value="Cyt_P450_E_grp-I"/>
</dbReference>
<keyword evidence="3" id="KW-0349">Heme</keyword>
<evidence type="ECO:0000256" key="4">
    <source>
        <dbReference type="ARBA" id="ARBA00022692"/>
    </source>
</evidence>
<dbReference type="GO" id="GO:0016705">
    <property type="term" value="F:oxidoreductase activity, acting on paired donors, with incorporation or reduction of molecular oxygen"/>
    <property type="evidence" value="ECO:0007669"/>
    <property type="project" value="InterPro"/>
</dbReference>
<keyword evidence="12" id="KW-1185">Reference proteome</keyword>
<sequence>MDEFLQGLIDEYRGAKNQNTMIDHLLCLQETQPEYYTDEIIKGIIMVIVSRGTDTTSVTMEWAMTLLVNHSEVLKKARTELDNHVGSDQLVNEEDLPKGGDDSSTRRNLFVRCFDTCLLFISAQIVTELEVLLRSVRNFFKSIYFDNENESLSSLPNYLTGVVVSSTPVIVPRDGSKIQLSYYSSN</sequence>
<dbReference type="InterPro" id="IPR050651">
    <property type="entry name" value="Plant_Cytochrome_P450_Monoox"/>
</dbReference>
<dbReference type="GO" id="GO:0020037">
    <property type="term" value="F:heme binding"/>
    <property type="evidence" value="ECO:0007669"/>
    <property type="project" value="InterPro"/>
</dbReference>
<dbReference type="GO" id="GO:0004497">
    <property type="term" value="F:monooxygenase activity"/>
    <property type="evidence" value="ECO:0007669"/>
    <property type="project" value="UniProtKB-KW"/>
</dbReference>
<dbReference type="PANTHER" id="PTHR47947:SF26">
    <property type="entry name" value="CYTOCHROME P450"/>
    <property type="match status" value="1"/>
</dbReference>
<gene>
    <name evidence="11" type="ORF">RND71_019600</name>
</gene>
<protein>
    <recommendedName>
        <fullName evidence="13">Cytochrome P450</fullName>
    </recommendedName>
</protein>
<proteinExistence type="predicted"/>
<keyword evidence="10" id="KW-0472">Membrane</keyword>
<evidence type="ECO:0000313" key="11">
    <source>
        <dbReference type="EMBL" id="KAK4360648.1"/>
    </source>
</evidence>
<evidence type="ECO:0000256" key="6">
    <source>
        <dbReference type="ARBA" id="ARBA00022989"/>
    </source>
</evidence>
<keyword evidence="5" id="KW-0479">Metal-binding</keyword>
<evidence type="ECO:0000256" key="5">
    <source>
        <dbReference type="ARBA" id="ARBA00022723"/>
    </source>
</evidence>